<dbReference type="Proteomes" id="UP000641137">
    <property type="component" value="Unassembled WGS sequence"/>
</dbReference>
<comment type="caution">
    <text evidence="6">The sequence shown here is derived from an EMBL/GenBank/DDBJ whole genome shotgun (WGS) entry which is preliminary data.</text>
</comment>
<dbReference type="Pfam" id="PF00440">
    <property type="entry name" value="TetR_N"/>
    <property type="match status" value="1"/>
</dbReference>
<evidence type="ECO:0000259" key="5">
    <source>
        <dbReference type="PROSITE" id="PS50977"/>
    </source>
</evidence>
<evidence type="ECO:0000256" key="2">
    <source>
        <dbReference type="ARBA" id="ARBA00023125"/>
    </source>
</evidence>
<dbReference type="InterPro" id="IPR009057">
    <property type="entry name" value="Homeodomain-like_sf"/>
</dbReference>
<dbReference type="InterPro" id="IPR041479">
    <property type="entry name" value="TetR_CgmR_C"/>
</dbReference>
<dbReference type="EMBL" id="BMZO01000003">
    <property type="protein sequence ID" value="GHC66774.1"/>
    <property type="molecule type" value="Genomic_DNA"/>
</dbReference>
<dbReference type="RefSeq" id="WP_189488559.1">
    <property type="nucleotide sequence ID" value="NZ_BMZO01000003.1"/>
</dbReference>
<dbReference type="PROSITE" id="PS50977">
    <property type="entry name" value="HTH_TETR_2"/>
    <property type="match status" value="1"/>
</dbReference>
<dbReference type="AlphaFoldDB" id="A0A8J3DL67"/>
<dbReference type="PRINTS" id="PR00455">
    <property type="entry name" value="HTHTETR"/>
</dbReference>
<keyword evidence="2 4" id="KW-0238">DNA-binding</keyword>
<protein>
    <submittedName>
        <fullName evidence="6">TetR family transcriptional regulator</fullName>
    </submittedName>
</protein>
<dbReference type="InterPro" id="IPR001647">
    <property type="entry name" value="HTH_TetR"/>
</dbReference>
<keyword evidence="3" id="KW-0804">Transcription</keyword>
<keyword evidence="7" id="KW-1185">Reference proteome</keyword>
<accession>A0A8J3DL67</accession>
<gene>
    <name evidence="6" type="ORF">GCM10010136_10160</name>
</gene>
<evidence type="ECO:0000256" key="4">
    <source>
        <dbReference type="PROSITE-ProRule" id="PRU00335"/>
    </source>
</evidence>
<dbReference type="SUPFAM" id="SSF46689">
    <property type="entry name" value="Homeodomain-like"/>
    <property type="match status" value="1"/>
</dbReference>
<keyword evidence="1" id="KW-0805">Transcription regulation</keyword>
<evidence type="ECO:0000256" key="1">
    <source>
        <dbReference type="ARBA" id="ARBA00023015"/>
    </source>
</evidence>
<sequence length="183" mass="20267">MTSDRVSTRDRILDAATAIAHENGTANVSLNAVAERAGISKSGLLYHFSSKARLMEALVEGHVCVLKSEVLKAAEENRGVQNACIKAFVEAYRRERCAGKVVPTGVLAAIAENPDMITPIRRYQMELVETFKTQNNEPELALIAFLAIEGLRCMRLFDTQLLNGDEEARVIDKLFEILDQFKA</sequence>
<dbReference type="PANTHER" id="PTHR47506">
    <property type="entry name" value="TRANSCRIPTIONAL REGULATORY PROTEIN"/>
    <property type="match status" value="1"/>
</dbReference>
<dbReference type="GO" id="GO:0003677">
    <property type="term" value="F:DNA binding"/>
    <property type="evidence" value="ECO:0007669"/>
    <property type="project" value="UniProtKB-UniRule"/>
</dbReference>
<feature type="DNA-binding region" description="H-T-H motif" evidence="4">
    <location>
        <begin position="29"/>
        <end position="48"/>
    </location>
</feature>
<evidence type="ECO:0000313" key="6">
    <source>
        <dbReference type="EMBL" id="GHC66774.1"/>
    </source>
</evidence>
<name>A0A8J3DL67_9HYPH</name>
<organism evidence="6 7">
    <name type="scientific">Limoniibacter endophyticus</name>
    <dbReference type="NCBI Taxonomy" id="1565040"/>
    <lineage>
        <taxon>Bacteria</taxon>
        <taxon>Pseudomonadati</taxon>
        <taxon>Pseudomonadota</taxon>
        <taxon>Alphaproteobacteria</taxon>
        <taxon>Hyphomicrobiales</taxon>
        <taxon>Bartonellaceae</taxon>
        <taxon>Limoniibacter</taxon>
    </lineage>
</organism>
<dbReference type="Pfam" id="PF17937">
    <property type="entry name" value="TetR_C_28"/>
    <property type="match status" value="1"/>
</dbReference>
<dbReference type="Gene3D" id="1.10.357.10">
    <property type="entry name" value="Tetracycline Repressor, domain 2"/>
    <property type="match status" value="1"/>
</dbReference>
<proteinExistence type="predicted"/>
<evidence type="ECO:0000313" key="7">
    <source>
        <dbReference type="Proteomes" id="UP000641137"/>
    </source>
</evidence>
<evidence type="ECO:0000256" key="3">
    <source>
        <dbReference type="ARBA" id="ARBA00023163"/>
    </source>
</evidence>
<reference evidence="6" key="2">
    <citation type="submission" date="2020-09" db="EMBL/GenBank/DDBJ databases">
        <authorList>
            <person name="Sun Q."/>
            <person name="Kim S."/>
        </authorList>
    </citation>
    <scope>NUCLEOTIDE SEQUENCE</scope>
    <source>
        <strain evidence="6">KCTC 42097</strain>
    </source>
</reference>
<reference evidence="6" key="1">
    <citation type="journal article" date="2014" name="Int. J. Syst. Evol. Microbiol.">
        <title>Complete genome sequence of Corynebacterium casei LMG S-19264T (=DSM 44701T), isolated from a smear-ripened cheese.</title>
        <authorList>
            <consortium name="US DOE Joint Genome Institute (JGI-PGF)"/>
            <person name="Walter F."/>
            <person name="Albersmeier A."/>
            <person name="Kalinowski J."/>
            <person name="Ruckert C."/>
        </authorList>
    </citation>
    <scope>NUCLEOTIDE SEQUENCE</scope>
    <source>
        <strain evidence="6">KCTC 42097</strain>
    </source>
</reference>
<dbReference type="PANTHER" id="PTHR47506:SF6">
    <property type="entry name" value="HTH-TYPE TRANSCRIPTIONAL REPRESSOR NEMR"/>
    <property type="match status" value="1"/>
</dbReference>
<feature type="domain" description="HTH tetR-type" evidence="5">
    <location>
        <begin position="6"/>
        <end position="66"/>
    </location>
</feature>